<reference evidence="1 2" key="1">
    <citation type="submission" date="2020-12" db="EMBL/GenBank/DDBJ databases">
        <title>Concerted genomic and epigenomic changes stabilize Arabidopsis allopolyploids.</title>
        <authorList>
            <person name="Chen Z."/>
        </authorList>
    </citation>
    <scope>NUCLEOTIDE SEQUENCE [LARGE SCALE GENOMIC DNA]</scope>
    <source>
        <strain evidence="1">Allo738</strain>
        <tissue evidence="1">Leaf</tissue>
    </source>
</reference>
<sequence length="80" mass="9100">MHQHISCSKPFARTKYALTIESGEEPAIIDLLRKTCMRKDGTYMDKLSKKLRRGSFPSLLPTTLRMAATKSPTHKHQLSL</sequence>
<comment type="caution">
    <text evidence="1">The sequence shown here is derived from an EMBL/GenBank/DDBJ whole genome shotgun (WGS) entry which is preliminary data.</text>
</comment>
<organism evidence="1 2">
    <name type="scientific">Arabidopsis thaliana x Arabidopsis arenosa</name>
    <dbReference type="NCBI Taxonomy" id="1240361"/>
    <lineage>
        <taxon>Eukaryota</taxon>
        <taxon>Viridiplantae</taxon>
        <taxon>Streptophyta</taxon>
        <taxon>Embryophyta</taxon>
        <taxon>Tracheophyta</taxon>
        <taxon>Spermatophyta</taxon>
        <taxon>Magnoliopsida</taxon>
        <taxon>eudicotyledons</taxon>
        <taxon>Gunneridae</taxon>
        <taxon>Pentapetalae</taxon>
        <taxon>rosids</taxon>
        <taxon>malvids</taxon>
        <taxon>Brassicales</taxon>
        <taxon>Brassicaceae</taxon>
        <taxon>Camelineae</taxon>
        <taxon>Arabidopsis</taxon>
    </lineage>
</organism>
<dbReference type="EMBL" id="JAEFBK010000010">
    <property type="protein sequence ID" value="KAG7559958.1"/>
    <property type="molecule type" value="Genomic_DNA"/>
</dbReference>
<dbReference type="Proteomes" id="UP000694240">
    <property type="component" value="Chromosome 10"/>
</dbReference>
<accession>A0A8T1ZKS3</accession>
<evidence type="ECO:0000313" key="1">
    <source>
        <dbReference type="EMBL" id="KAG7559956.1"/>
    </source>
</evidence>
<dbReference type="EMBL" id="JAEFBK010000010">
    <property type="protein sequence ID" value="KAG7559956.1"/>
    <property type="molecule type" value="Genomic_DNA"/>
</dbReference>
<protein>
    <submittedName>
        <fullName evidence="1">Putative transposase Ptta/En/Spm plant</fullName>
    </submittedName>
</protein>
<gene>
    <name evidence="1" type="ORF">ISN45_Aa05g015230</name>
</gene>
<proteinExistence type="predicted"/>
<dbReference type="Pfam" id="PF03004">
    <property type="entry name" value="Transposase_24"/>
    <property type="match status" value="1"/>
</dbReference>
<name>A0A8T1ZKS3_9BRAS</name>
<keyword evidence="2" id="KW-1185">Reference proteome</keyword>
<dbReference type="AlphaFoldDB" id="A0A8T1ZKS3"/>
<dbReference type="InterPro" id="IPR004252">
    <property type="entry name" value="Probable_transposase_24"/>
</dbReference>
<dbReference type="EMBL" id="JAEFBK010000010">
    <property type="protein sequence ID" value="KAG7559957.1"/>
    <property type="molecule type" value="Genomic_DNA"/>
</dbReference>
<evidence type="ECO:0000313" key="2">
    <source>
        <dbReference type="Proteomes" id="UP000694240"/>
    </source>
</evidence>